<comment type="caution">
    <text evidence="2">The sequence shown here is derived from an EMBL/GenBank/DDBJ whole genome shotgun (WGS) entry which is preliminary data.</text>
</comment>
<proteinExistence type="predicted"/>
<evidence type="ECO:0000313" key="3">
    <source>
        <dbReference type="Proteomes" id="UP001446871"/>
    </source>
</evidence>
<feature type="region of interest" description="Disordered" evidence="1">
    <location>
        <begin position="208"/>
        <end position="473"/>
    </location>
</feature>
<name>A0ABR1WFT7_9PEZI</name>
<dbReference type="EMBL" id="JAQQWM010000001">
    <property type="protein sequence ID" value="KAK8082317.1"/>
    <property type="molecule type" value="Genomic_DNA"/>
</dbReference>
<feature type="compositionally biased region" description="Basic and acidic residues" evidence="1">
    <location>
        <begin position="1"/>
        <end position="17"/>
    </location>
</feature>
<gene>
    <name evidence="2" type="ORF">PG996_001098</name>
</gene>
<feature type="region of interest" description="Disordered" evidence="1">
    <location>
        <begin position="1"/>
        <end position="83"/>
    </location>
</feature>
<evidence type="ECO:0000256" key="1">
    <source>
        <dbReference type="SAM" id="MobiDB-lite"/>
    </source>
</evidence>
<accession>A0ABR1WFT7</accession>
<feature type="compositionally biased region" description="Polar residues" evidence="1">
    <location>
        <begin position="260"/>
        <end position="271"/>
    </location>
</feature>
<evidence type="ECO:0000313" key="2">
    <source>
        <dbReference type="EMBL" id="KAK8082317.1"/>
    </source>
</evidence>
<reference evidence="2 3" key="1">
    <citation type="submission" date="2023-01" db="EMBL/GenBank/DDBJ databases">
        <title>Analysis of 21 Apiospora genomes using comparative genomics revels a genus with tremendous synthesis potential of carbohydrate active enzymes and secondary metabolites.</title>
        <authorList>
            <person name="Sorensen T."/>
        </authorList>
    </citation>
    <scope>NUCLEOTIDE SEQUENCE [LARGE SCALE GENOMIC DNA]</scope>
    <source>
        <strain evidence="2 3">CBS 83171</strain>
    </source>
</reference>
<feature type="compositionally biased region" description="Basic and acidic residues" evidence="1">
    <location>
        <begin position="435"/>
        <end position="453"/>
    </location>
</feature>
<protein>
    <submittedName>
        <fullName evidence="2">Uncharacterized protein</fullName>
    </submittedName>
</protein>
<feature type="region of interest" description="Disordered" evidence="1">
    <location>
        <begin position="175"/>
        <end position="196"/>
    </location>
</feature>
<dbReference type="Proteomes" id="UP001446871">
    <property type="component" value="Unassembled WGS sequence"/>
</dbReference>
<feature type="compositionally biased region" description="Polar residues" evidence="1">
    <location>
        <begin position="215"/>
        <end position="228"/>
    </location>
</feature>
<keyword evidence="3" id="KW-1185">Reference proteome</keyword>
<feature type="compositionally biased region" description="Basic and acidic residues" evidence="1">
    <location>
        <begin position="322"/>
        <end position="334"/>
    </location>
</feature>
<sequence length="473" mass="51551">MERRVGDQRRSNEDHGPGQRQQGLHHRGGGALPPEDITNYVTRPLPQVPIPRPPSSSSSDYESINNASRDPSPAPSREGTVLDVDYSRMVEECGGTPDGFAQQQFPRQDYKKVATRKDVSLTIDTDYDGCDGFGLVSPVSPSTPTQSYKLHVVSPHYLPRTPGGSVDMPELIESYNHSPRRGKDRHAATDRAFGTSDGRMAVQVALRQPCDASDARQTQPSQTYQVPSNLRVPKQPPDNRPAHRRSDPGSPSLRDASVVHGTTQGISQQSHPIRPGQQIGVPVLRARSHDDQRTSPDASGLPTPSNLGGSQPRLVGASTLERGSRPPAAREKKISFAGPRMNSYLNRARASKQTPPPPPPPLKLVNNRTTEGHIKTPFPVSAFDSDESDDDGGEKKSRKFPSLSALVGQNLHKPKTEGGGHRGLGGLVSRVTHRFSTEDPRRDKGGTKAEQDRYLQAARAVRQPPPGDEHNWI</sequence>
<organism evidence="2 3">
    <name type="scientific">Apiospora saccharicola</name>
    <dbReference type="NCBI Taxonomy" id="335842"/>
    <lineage>
        <taxon>Eukaryota</taxon>
        <taxon>Fungi</taxon>
        <taxon>Dikarya</taxon>
        <taxon>Ascomycota</taxon>
        <taxon>Pezizomycotina</taxon>
        <taxon>Sordariomycetes</taxon>
        <taxon>Xylariomycetidae</taxon>
        <taxon>Amphisphaeriales</taxon>
        <taxon>Apiosporaceae</taxon>
        <taxon>Apiospora</taxon>
    </lineage>
</organism>